<dbReference type="EMBL" id="VSSQ01014771">
    <property type="protein sequence ID" value="MPM54371.1"/>
    <property type="molecule type" value="Genomic_DNA"/>
</dbReference>
<name>A0A645APW9_9ZZZZ</name>
<sequence length="171" mass="17171">MSRKGIGGGHIVAGGSLPAGLPAEVVVGIGRDHVVAVGLCEHTAALAVVGVAFGLVQRVGRAGQAVLSVVGVFRGAVACAATRYLIEADDGKRGGETGVHAQDVAGVVVVILGDDGVLSVVACACGKPVAAVVAVRPGSEAERLPRRPLLIISCVTLPLLSWAQESPRVLY</sequence>
<comment type="caution">
    <text evidence="1">The sequence shown here is derived from an EMBL/GenBank/DDBJ whole genome shotgun (WGS) entry which is preliminary data.</text>
</comment>
<protein>
    <submittedName>
        <fullName evidence="1">Uncharacterized protein</fullName>
    </submittedName>
</protein>
<accession>A0A645APW9</accession>
<dbReference type="AlphaFoldDB" id="A0A645APW9"/>
<reference evidence="1" key="1">
    <citation type="submission" date="2019-08" db="EMBL/GenBank/DDBJ databases">
        <authorList>
            <person name="Kucharzyk K."/>
            <person name="Murdoch R.W."/>
            <person name="Higgins S."/>
            <person name="Loffler F."/>
        </authorList>
    </citation>
    <scope>NUCLEOTIDE SEQUENCE</scope>
</reference>
<gene>
    <name evidence="1" type="ORF">SDC9_101149</name>
</gene>
<proteinExistence type="predicted"/>
<organism evidence="1">
    <name type="scientific">bioreactor metagenome</name>
    <dbReference type="NCBI Taxonomy" id="1076179"/>
    <lineage>
        <taxon>unclassified sequences</taxon>
        <taxon>metagenomes</taxon>
        <taxon>ecological metagenomes</taxon>
    </lineage>
</organism>
<evidence type="ECO:0000313" key="1">
    <source>
        <dbReference type="EMBL" id="MPM54371.1"/>
    </source>
</evidence>